<dbReference type="Proteomes" id="UP000224567">
    <property type="component" value="Unassembled WGS sequence"/>
</dbReference>
<comment type="catalytic activity">
    <reaction evidence="1">
        <text>S-ubiquitinyl-[E2 ubiquitin-conjugating enzyme]-L-cysteine + [acceptor protein]-L-lysine = [E2 ubiquitin-conjugating enzyme]-L-cysteine + N(6)-ubiquitinyl-[acceptor protein]-L-lysine.</text>
        <dbReference type="EC" id="2.3.2.26"/>
    </reaction>
</comment>
<dbReference type="Pfam" id="PF25579">
    <property type="entry name" value="TPR_TRIP12_N"/>
    <property type="match status" value="1"/>
</dbReference>
<dbReference type="InterPro" id="IPR057948">
    <property type="entry name" value="TPR_TRIP12_N"/>
</dbReference>
<keyword evidence="3" id="KW-0808">Transferase</keyword>
<evidence type="ECO:0000313" key="6">
    <source>
        <dbReference type="Proteomes" id="UP000224567"/>
    </source>
</evidence>
<dbReference type="SUPFAM" id="SSF48371">
    <property type="entry name" value="ARM repeat"/>
    <property type="match status" value="1"/>
</dbReference>
<evidence type="ECO:0000256" key="3">
    <source>
        <dbReference type="ARBA" id="ARBA00022679"/>
    </source>
</evidence>
<evidence type="ECO:0000313" key="5">
    <source>
        <dbReference type="EMBL" id="PHT48159.1"/>
    </source>
</evidence>
<accession>A0A2G2WSK3</accession>
<evidence type="ECO:0000256" key="2">
    <source>
        <dbReference type="ARBA" id="ARBA00012485"/>
    </source>
</evidence>
<dbReference type="AlphaFoldDB" id="A0A2G2WSK3"/>
<name>A0A2G2WSK3_CAPBA</name>
<feature type="domain" description="E3 ubiquitin-protein ligase TRIP12-like TPR repeats" evidence="4">
    <location>
        <begin position="60"/>
        <end position="224"/>
    </location>
</feature>
<sequence>MLPNHEIVPNLTIVFRIHGNNHGSVVTIPYQETTIQTSCKEKESEVRVGDRDAEQSLGVDIDSGVGVGGEDNDNDSEGGVGILHQNLTSASSALQGLSGWLKKILAGLRANGEEGKQVEALMQLCEMVSIGTKDSLSTFYVYSFVPVLVGLLNHENNPDITLLAARALTHLVDVLPSSCVVVVHYGAISCFVARLLTIEYMDLAEQSLQALKKISQEHPTACLRAGALMAVLSYLDFFSTRRVALATATNMCKKLPSDASDFVMEVVPPMMNLLQYHDAKVLEHASICLTHIFEAFASYPDSRITTQNIPG</sequence>
<dbReference type="PANTHER" id="PTHR45670">
    <property type="entry name" value="E3 UBIQUITIN-PROTEIN LIGASE TRIP12"/>
    <property type="match status" value="1"/>
</dbReference>
<dbReference type="GO" id="GO:0000209">
    <property type="term" value="P:protein polyubiquitination"/>
    <property type="evidence" value="ECO:0007669"/>
    <property type="project" value="TreeGrafter"/>
</dbReference>
<protein>
    <recommendedName>
        <fullName evidence="2">HECT-type E3 ubiquitin transferase</fullName>
        <ecNumber evidence="2">2.3.2.26</ecNumber>
    </recommendedName>
</protein>
<dbReference type="EC" id="2.3.2.26" evidence="2"/>
<dbReference type="InterPro" id="IPR011989">
    <property type="entry name" value="ARM-like"/>
</dbReference>
<comment type="caution">
    <text evidence="5">The sequence shown here is derived from an EMBL/GenBank/DDBJ whole genome shotgun (WGS) entry which is preliminary data.</text>
</comment>
<keyword evidence="6" id="KW-1185">Reference proteome</keyword>
<dbReference type="EMBL" id="MLFT02000005">
    <property type="protein sequence ID" value="PHT48159.1"/>
    <property type="molecule type" value="Genomic_DNA"/>
</dbReference>
<evidence type="ECO:0000256" key="1">
    <source>
        <dbReference type="ARBA" id="ARBA00000885"/>
    </source>
</evidence>
<dbReference type="Gene3D" id="1.25.10.10">
    <property type="entry name" value="Leucine-rich Repeat Variant"/>
    <property type="match status" value="1"/>
</dbReference>
<evidence type="ECO:0000259" key="4">
    <source>
        <dbReference type="Pfam" id="PF25579"/>
    </source>
</evidence>
<organism evidence="5 6">
    <name type="scientific">Capsicum baccatum</name>
    <name type="common">Peruvian pepper</name>
    <dbReference type="NCBI Taxonomy" id="33114"/>
    <lineage>
        <taxon>Eukaryota</taxon>
        <taxon>Viridiplantae</taxon>
        <taxon>Streptophyta</taxon>
        <taxon>Embryophyta</taxon>
        <taxon>Tracheophyta</taxon>
        <taxon>Spermatophyta</taxon>
        <taxon>Magnoliopsida</taxon>
        <taxon>eudicotyledons</taxon>
        <taxon>Gunneridae</taxon>
        <taxon>Pentapetalae</taxon>
        <taxon>asterids</taxon>
        <taxon>lamiids</taxon>
        <taxon>Solanales</taxon>
        <taxon>Solanaceae</taxon>
        <taxon>Solanoideae</taxon>
        <taxon>Capsiceae</taxon>
        <taxon>Capsicum</taxon>
    </lineage>
</organism>
<dbReference type="GO" id="GO:0061630">
    <property type="term" value="F:ubiquitin protein ligase activity"/>
    <property type="evidence" value="ECO:0007669"/>
    <property type="project" value="UniProtKB-EC"/>
</dbReference>
<gene>
    <name evidence="5" type="ORF">CQW23_12367</name>
</gene>
<dbReference type="InterPro" id="IPR016024">
    <property type="entry name" value="ARM-type_fold"/>
</dbReference>
<dbReference type="STRING" id="33114.A0A2G2WSK3"/>
<dbReference type="GO" id="GO:0043161">
    <property type="term" value="P:proteasome-mediated ubiquitin-dependent protein catabolic process"/>
    <property type="evidence" value="ECO:0007669"/>
    <property type="project" value="TreeGrafter"/>
</dbReference>
<dbReference type="PANTHER" id="PTHR45670:SF1">
    <property type="entry name" value="E3 UBIQUITIN-PROTEIN LIGASE HECTD1"/>
    <property type="match status" value="1"/>
</dbReference>
<dbReference type="InterPro" id="IPR045322">
    <property type="entry name" value="HECTD1/TRIP12-like"/>
</dbReference>
<reference evidence="5 6" key="1">
    <citation type="journal article" date="2017" name="Genome Biol.">
        <title>New reference genome sequences of hot pepper reveal the massive evolution of plant disease-resistance genes by retroduplication.</title>
        <authorList>
            <person name="Kim S."/>
            <person name="Park J."/>
            <person name="Yeom S.I."/>
            <person name="Kim Y.M."/>
            <person name="Seo E."/>
            <person name="Kim K.T."/>
            <person name="Kim M.S."/>
            <person name="Lee J.M."/>
            <person name="Cheong K."/>
            <person name="Shin H.S."/>
            <person name="Kim S.B."/>
            <person name="Han K."/>
            <person name="Lee J."/>
            <person name="Park M."/>
            <person name="Lee H.A."/>
            <person name="Lee H.Y."/>
            <person name="Lee Y."/>
            <person name="Oh S."/>
            <person name="Lee J.H."/>
            <person name="Choi E."/>
            <person name="Choi E."/>
            <person name="Lee S.E."/>
            <person name="Jeon J."/>
            <person name="Kim H."/>
            <person name="Choi G."/>
            <person name="Song H."/>
            <person name="Lee J."/>
            <person name="Lee S.C."/>
            <person name="Kwon J.K."/>
            <person name="Lee H.Y."/>
            <person name="Koo N."/>
            <person name="Hong Y."/>
            <person name="Kim R.W."/>
            <person name="Kang W.H."/>
            <person name="Huh J.H."/>
            <person name="Kang B.C."/>
            <person name="Yang T.J."/>
            <person name="Lee Y.H."/>
            <person name="Bennetzen J.L."/>
            <person name="Choi D."/>
        </authorList>
    </citation>
    <scope>NUCLEOTIDE SEQUENCE [LARGE SCALE GENOMIC DNA]</scope>
    <source>
        <strain evidence="6">cv. PBC81</strain>
    </source>
</reference>
<dbReference type="OrthoDB" id="1739256at2759"/>
<proteinExistence type="predicted"/>
<reference evidence="6" key="2">
    <citation type="journal article" date="2017" name="J. Anim. Genet.">
        <title>Multiple reference genome sequences of hot pepper reveal the massive evolution of plant disease resistance genes by retroduplication.</title>
        <authorList>
            <person name="Kim S."/>
            <person name="Park J."/>
            <person name="Yeom S.-I."/>
            <person name="Kim Y.-M."/>
            <person name="Seo E."/>
            <person name="Kim K.-T."/>
            <person name="Kim M.-S."/>
            <person name="Lee J.M."/>
            <person name="Cheong K."/>
            <person name="Shin H.-S."/>
            <person name="Kim S.-B."/>
            <person name="Han K."/>
            <person name="Lee J."/>
            <person name="Park M."/>
            <person name="Lee H.-A."/>
            <person name="Lee H.-Y."/>
            <person name="Lee Y."/>
            <person name="Oh S."/>
            <person name="Lee J.H."/>
            <person name="Choi E."/>
            <person name="Choi E."/>
            <person name="Lee S.E."/>
            <person name="Jeon J."/>
            <person name="Kim H."/>
            <person name="Choi G."/>
            <person name="Song H."/>
            <person name="Lee J."/>
            <person name="Lee S.-C."/>
            <person name="Kwon J.-K."/>
            <person name="Lee H.-Y."/>
            <person name="Koo N."/>
            <person name="Hong Y."/>
            <person name="Kim R.W."/>
            <person name="Kang W.-H."/>
            <person name="Huh J.H."/>
            <person name="Kang B.-C."/>
            <person name="Yang T.-J."/>
            <person name="Lee Y.-H."/>
            <person name="Bennetzen J.L."/>
            <person name="Choi D."/>
        </authorList>
    </citation>
    <scope>NUCLEOTIDE SEQUENCE [LARGE SCALE GENOMIC DNA]</scope>
    <source>
        <strain evidence="6">cv. PBC81</strain>
    </source>
</reference>